<evidence type="ECO:0000313" key="9">
    <source>
        <dbReference type="Proteomes" id="UP000196230"/>
    </source>
</evidence>
<name>A0A1R4JVQ1_9MICC</name>
<feature type="region of interest" description="Disordered" evidence="5">
    <location>
        <begin position="215"/>
        <end position="260"/>
    </location>
</feature>
<evidence type="ECO:0000256" key="1">
    <source>
        <dbReference type="ARBA" id="ARBA00004651"/>
    </source>
</evidence>
<feature type="transmembrane region" description="Helical" evidence="6">
    <location>
        <begin position="121"/>
        <end position="140"/>
    </location>
</feature>
<dbReference type="PANTHER" id="PTHR23514:SF13">
    <property type="entry name" value="INNER MEMBRANE PROTEIN YBJJ"/>
    <property type="match status" value="1"/>
</dbReference>
<feature type="transmembrane region" description="Helical" evidence="6">
    <location>
        <begin position="188"/>
        <end position="207"/>
    </location>
</feature>
<feature type="transmembrane region" description="Helical" evidence="6">
    <location>
        <begin position="363"/>
        <end position="382"/>
    </location>
</feature>
<sequence>MSRLSRPSAAFVAAAELRRARWAATLAFLTNGALFGALIPHYPEAKSAFGLGAGEFGLLVIALTLGAALTGSMPAPILRRVGSRRVVLYGTLLLAVLVTGAGLTVDAAAAVRGDGGLPWDGFVWVFAGLLFVCGIGDAIVDTAQNAQGIRVQTVLGRPVLTSMHAGWSIGAAAGAGLGALSVGAGLPMSVHLGLNGLACAVILLLVHRRFLPDAPSRPDDGPAPSTGTVASGSSSPQAAEAADRVKPSTAPDAAPDSARTPTRTGAYLALVPIVVIAMAGFSVEEFGNAWTSLFLQTERDLDAAVAGLGASTLLLAQFLGRLTGDRVLAALGRRTTLTVGLSCVVLGLLLVLFTAALPVVLSGLALCGLGCAVVVPTAYALGDEVPGLPAQTGLAIVSWLMRVAGIGLSPLVGLLATGVPLTLALLVFPVLAALGVLCSLVLHRAGHR</sequence>
<dbReference type="EMBL" id="FUKP01000067">
    <property type="protein sequence ID" value="SJN35853.1"/>
    <property type="molecule type" value="Genomic_DNA"/>
</dbReference>
<dbReference type="SUPFAM" id="SSF103473">
    <property type="entry name" value="MFS general substrate transporter"/>
    <property type="match status" value="1"/>
</dbReference>
<keyword evidence="4 6" id="KW-0472">Membrane</keyword>
<dbReference type="InterPro" id="IPR036259">
    <property type="entry name" value="MFS_trans_sf"/>
</dbReference>
<evidence type="ECO:0000256" key="4">
    <source>
        <dbReference type="ARBA" id="ARBA00023136"/>
    </source>
</evidence>
<dbReference type="PANTHER" id="PTHR23514">
    <property type="entry name" value="BYPASS OF STOP CODON PROTEIN 6"/>
    <property type="match status" value="1"/>
</dbReference>
<keyword evidence="3 6" id="KW-1133">Transmembrane helix</keyword>
<feature type="transmembrane region" description="Helical" evidence="6">
    <location>
        <begin position="265"/>
        <end position="283"/>
    </location>
</feature>
<evidence type="ECO:0000256" key="5">
    <source>
        <dbReference type="SAM" id="MobiDB-lite"/>
    </source>
</evidence>
<dbReference type="InterPro" id="IPR020846">
    <property type="entry name" value="MFS_dom"/>
</dbReference>
<dbReference type="GO" id="GO:0005886">
    <property type="term" value="C:plasma membrane"/>
    <property type="evidence" value="ECO:0007669"/>
    <property type="project" value="UniProtKB-SubCell"/>
</dbReference>
<dbReference type="Proteomes" id="UP000196230">
    <property type="component" value="Unassembled WGS sequence"/>
</dbReference>
<dbReference type="GO" id="GO:0022857">
    <property type="term" value="F:transmembrane transporter activity"/>
    <property type="evidence" value="ECO:0007669"/>
    <property type="project" value="InterPro"/>
</dbReference>
<dbReference type="InterPro" id="IPR011701">
    <property type="entry name" value="MFS"/>
</dbReference>
<dbReference type="PROSITE" id="PS50850">
    <property type="entry name" value="MFS"/>
    <property type="match status" value="1"/>
</dbReference>
<feature type="transmembrane region" description="Helical" evidence="6">
    <location>
        <begin position="394"/>
        <end position="415"/>
    </location>
</feature>
<feature type="transmembrane region" description="Helical" evidence="6">
    <location>
        <begin position="336"/>
        <end position="357"/>
    </location>
</feature>
<feature type="transmembrane region" description="Helical" evidence="6">
    <location>
        <begin position="303"/>
        <end position="324"/>
    </location>
</feature>
<evidence type="ECO:0000259" key="7">
    <source>
        <dbReference type="PROSITE" id="PS50850"/>
    </source>
</evidence>
<dbReference type="Gene3D" id="1.20.1250.20">
    <property type="entry name" value="MFS general substrate transporter like domains"/>
    <property type="match status" value="2"/>
</dbReference>
<accession>A0A1R4JVQ1</accession>
<feature type="compositionally biased region" description="Polar residues" evidence="5">
    <location>
        <begin position="225"/>
        <end position="237"/>
    </location>
</feature>
<proteinExistence type="predicted"/>
<gene>
    <name evidence="8" type="ORF">FM125_10890</name>
</gene>
<protein>
    <submittedName>
        <fullName evidence="8">Major facilitator family transporter</fullName>
    </submittedName>
</protein>
<evidence type="ECO:0000256" key="3">
    <source>
        <dbReference type="ARBA" id="ARBA00022989"/>
    </source>
</evidence>
<feature type="domain" description="Major facilitator superfamily (MFS) profile" evidence="7">
    <location>
        <begin position="20"/>
        <end position="447"/>
    </location>
</feature>
<feature type="transmembrane region" description="Helical" evidence="6">
    <location>
        <begin position="21"/>
        <end position="42"/>
    </location>
</feature>
<evidence type="ECO:0000256" key="2">
    <source>
        <dbReference type="ARBA" id="ARBA00022692"/>
    </source>
</evidence>
<dbReference type="InterPro" id="IPR051788">
    <property type="entry name" value="MFS_Transporter"/>
</dbReference>
<dbReference type="RefSeq" id="WP_087134636.1">
    <property type="nucleotide sequence ID" value="NZ_FUKP01000067.1"/>
</dbReference>
<reference evidence="8 9" key="1">
    <citation type="submission" date="2017-02" db="EMBL/GenBank/DDBJ databases">
        <authorList>
            <person name="Peterson S.W."/>
        </authorList>
    </citation>
    <scope>NUCLEOTIDE SEQUENCE [LARGE SCALE GENOMIC DNA]</scope>
    <source>
        <strain evidence="8 9">2B3F</strain>
    </source>
</reference>
<feature type="compositionally biased region" description="Low complexity" evidence="5">
    <location>
        <begin position="247"/>
        <end position="260"/>
    </location>
</feature>
<feature type="transmembrane region" description="Helical" evidence="6">
    <location>
        <begin position="48"/>
        <end position="74"/>
    </location>
</feature>
<organism evidence="8 9">
    <name type="scientific">Micrococcus lylae</name>
    <dbReference type="NCBI Taxonomy" id="1273"/>
    <lineage>
        <taxon>Bacteria</taxon>
        <taxon>Bacillati</taxon>
        <taxon>Actinomycetota</taxon>
        <taxon>Actinomycetes</taxon>
        <taxon>Micrococcales</taxon>
        <taxon>Micrococcaceae</taxon>
        <taxon>Micrococcus</taxon>
    </lineage>
</organism>
<feature type="transmembrane region" description="Helical" evidence="6">
    <location>
        <begin position="86"/>
        <end position="109"/>
    </location>
</feature>
<evidence type="ECO:0000313" key="8">
    <source>
        <dbReference type="EMBL" id="SJN35853.1"/>
    </source>
</evidence>
<comment type="subcellular location">
    <subcellularLocation>
        <location evidence="1">Cell membrane</location>
        <topology evidence="1">Multi-pass membrane protein</topology>
    </subcellularLocation>
</comment>
<feature type="transmembrane region" description="Helical" evidence="6">
    <location>
        <begin position="421"/>
        <end position="442"/>
    </location>
</feature>
<feature type="transmembrane region" description="Helical" evidence="6">
    <location>
        <begin position="161"/>
        <end position="182"/>
    </location>
</feature>
<keyword evidence="2 6" id="KW-0812">Transmembrane</keyword>
<dbReference type="AlphaFoldDB" id="A0A1R4JVQ1"/>
<dbReference type="Pfam" id="PF07690">
    <property type="entry name" value="MFS_1"/>
    <property type="match status" value="1"/>
</dbReference>
<evidence type="ECO:0000256" key="6">
    <source>
        <dbReference type="SAM" id="Phobius"/>
    </source>
</evidence>